<dbReference type="GO" id="GO:0019634">
    <property type="term" value="P:organic phosphonate metabolic process"/>
    <property type="evidence" value="ECO:0007669"/>
    <property type="project" value="InterPro"/>
</dbReference>
<gene>
    <name evidence="1" type="ORF">GR212_06375</name>
</gene>
<dbReference type="Proteomes" id="UP000483035">
    <property type="component" value="Unassembled WGS sequence"/>
</dbReference>
<protein>
    <submittedName>
        <fullName evidence="1">Phosphonate C-P lyase system protein PhnG</fullName>
    </submittedName>
</protein>
<keyword evidence="1" id="KW-0456">Lyase</keyword>
<dbReference type="GO" id="GO:0015716">
    <property type="term" value="P:organic phosphonate transport"/>
    <property type="evidence" value="ECO:0007669"/>
    <property type="project" value="InterPro"/>
</dbReference>
<reference evidence="1 2" key="1">
    <citation type="submission" date="2019-12" db="EMBL/GenBank/DDBJ databases">
        <title>Rhizobium genotypes associated with high levels of biological nitrogen fixation by grain legumes in a temperate-maritime cropping system.</title>
        <authorList>
            <person name="Maluk M."/>
            <person name="Francesc Ferrando Molina F."/>
            <person name="Lopez Del Egido L."/>
            <person name="Lafos M."/>
            <person name="Langarica-Fuentes A."/>
            <person name="Gebre Yohannes G."/>
            <person name="Young M.W."/>
            <person name="Martin P."/>
            <person name="Gantlett R."/>
            <person name="Kenicer G."/>
            <person name="Hawes C."/>
            <person name="Begg G.S."/>
            <person name="Quilliam R.S."/>
            <person name="Squire G.R."/>
            <person name="Poole P.S."/>
            <person name="Young P.W."/>
            <person name="Iannetta P.M."/>
            <person name="James E.K."/>
        </authorList>
    </citation>
    <scope>NUCLEOTIDE SEQUENCE [LARGE SCALE GENOMIC DNA]</scope>
    <source>
        <strain evidence="1 2">JHI1118</strain>
    </source>
</reference>
<dbReference type="Pfam" id="PF06754">
    <property type="entry name" value="PhnG"/>
    <property type="match status" value="1"/>
</dbReference>
<organism evidence="1 2">
    <name type="scientific">Rhizobium lusitanum</name>
    <dbReference type="NCBI Taxonomy" id="293958"/>
    <lineage>
        <taxon>Bacteria</taxon>
        <taxon>Pseudomonadati</taxon>
        <taxon>Pseudomonadota</taxon>
        <taxon>Alphaproteobacteria</taxon>
        <taxon>Hyphomicrobiales</taxon>
        <taxon>Rhizobiaceae</taxon>
        <taxon>Rhizobium/Agrobacterium group</taxon>
        <taxon>Rhizobium</taxon>
    </lineage>
</organism>
<dbReference type="EMBL" id="WUEY01000002">
    <property type="protein sequence ID" value="NEI69196.1"/>
    <property type="molecule type" value="Genomic_DNA"/>
</dbReference>
<comment type="caution">
    <text evidence="1">The sequence shown here is derived from an EMBL/GenBank/DDBJ whole genome shotgun (WGS) entry which is preliminary data.</text>
</comment>
<name>A0A6L9U4M4_9HYPH</name>
<accession>A0A6L9U4M4</accession>
<evidence type="ECO:0000313" key="1">
    <source>
        <dbReference type="EMBL" id="NEI69196.1"/>
    </source>
</evidence>
<dbReference type="GO" id="GO:0016829">
    <property type="term" value="F:lyase activity"/>
    <property type="evidence" value="ECO:0007669"/>
    <property type="project" value="UniProtKB-KW"/>
</dbReference>
<proteinExistence type="predicted"/>
<dbReference type="AlphaFoldDB" id="A0A6L9U4M4"/>
<sequence>MTEEKTGNPVSASYDHAQALEILAAARPANIKASAEKVLDTLGEVDVIVNRTGLAMLPLIDTVRSTAFHLGEVLVSEAHIRVPDRAVEGYGAVVGRDLEHAMAMAVIDAAITAGHQADLILALLDSERLHQKEEDRLLLQKVEATRVQMETF</sequence>
<evidence type="ECO:0000313" key="2">
    <source>
        <dbReference type="Proteomes" id="UP000483035"/>
    </source>
</evidence>
<dbReference type="InterPro" id="IPR009609">
    <property type="entry name" value="Phosphonate_metab_PhnG"/>
</dbReference>